<dbReference type="Pfam" id="PF07167">
    <property type="entry name" value="PhaC_N"/>
    <property type="match status" value="1"/>
</dbReference>
<proteinExistence type="predicted"/>
<dbReference type="PANTHER" id="PTHR36837">
    <property type="entry name" value="POLY(3-HYDROXYALKANOATE) POLYMERASE SUBUNIT PHAC"/>
    <property type="match status" value="1"/>
</dbReference>
<dbReference type="AlphaFoldDB" id="A0A365TL65"/>
<evidence type="ECO:0000313" key="6">
    <source>
        <dbReference type="EMBL" id="RBI65340.1"/>
    </source>
</evidence>
<evidence type="ECO:0000256" key="1">
    <source>
        <dbReference type="ARBA" id="ARBA00004496"/>
    </source>
</evidence>
<sequence>MQSAWHNPFQALSSGLSQGLPQGLSQGLPHGLSQGLPDSLALGLPEGLSQAEIEAWNNQLKEIGDQYQGLMQDLLSRIAPSEAADSIYSDMRESFEAGAKSLMQNPTLLWQTQARLLQDQWLLWQQAMRGMAGEQVTPLITPAKSDRRFKDEAWTQDPHYMAIMQQYLLFSQMVEELVESLSGLDETQQRNLMFYARQLVNAMAPTNFITTNPEVMRRTLETRGQNLVDGLARLREDLGNSAEGINVRMTDRGAFGVGENIAVTPGSVVYENELIQLIQYTPTTEKTFKTPLLIVPPWINKYYILDLREDNSMVKWLVDQGHTVFLISWRNPGPEQRDITWADYMQMGPISAMEAIEQACGEKSVNLLSYCVGGTLAASTVAYLTSTRRGRKVKSVTYMATLQDFRDPGDIGVFLNERVVEGIEQTLELKGYLDGRSMAYTFNLLRENDLFWSFYINNYLKGEMPAAFDLLYWNTDGTNLPAGTHAWYLRHMYLENRLVEPGGIELDGVKIDLRKVSTPSYFISTKEDHIAKWNSTYYGALLPKGPVTFVLGGSGHIAGIVNPPHKNKYGYWTNDALPDNHEAWLENATAQEGSWWPHWQTWMTENGYADSEKMVPVRQPGEGELNVIEPAPGRYVKMTIPEVLGEIPKTS</sequence>
<dbReference type="RefSeq" id="WP_113271138.1">
    <property type="nucleotide sequence ID" value="NZ_QNTU01000019.1"/>
</dbReference>
<dbReference type="Proteomes" id="UP000252204">
    <property type="component" value="Unassembled WGS sequence"/>
</dbReference>
<dbReference type="NCBIfam" id="TIGR01838">
    <property type="entry name" value="PHA_synth_I"/>
    <property type="match status" value="1"/>
</dbReference>
<accession>A0A365TL65</accession>
<gene>
    <name evidence="6" type="ORF">DQ400_18460</name>
</gene>
<evidence type="ECO:0000313" key="7">
    <source>
        <dbReference type="Proteomes" id="UP000252204"/>
    </source>
</evidence>
<organism evidence="6 7">
    <name type="scientific">Vreelandella sulfidaeris</name>
    <dbReference type="NCBI Taxonomy" id="115553"/>
    <lineage>
        <taxon>Bacteria</taxon>
        <taxon>Pseudomonadati</taxon>
        <taxon>Pseudomonadota</taxon>
        <taxon>Gammaproteobacteria</taxon>
        <taxon>Oceanospirillales</taxon>
        <taxon>Halomonadaceae</taxon>
        <taxon>Vreelandella</taxon>
    </lineage>
</organism>
<dbReference type="InterPro" id="IPR010941">
    <property type="entry name" value="PhaC_N"/>
</dbReference>
<dbReference type="InterPro" id="IPR029058">
    <property type="entry name" value="AB_hydrolase_fold"/>
</dbReference>
<dbReference type="GO" id="GO:0042619">
    <property type="term" value="P:poly-hydroxybutyrate biosynthetic process"/>
    <property type="evidence" value="ECO:0007669"/>
    <property type="project" value="InterPro"/>
</dbReference>
<evidence type="ECO:0000256" key="3">
    <source>
        <dbReference type="ARBA" id="ARBA00022679"/>
    </source>
</evidence>
<name>A0A365TL65_9GAMM</name>
<comment type="caution">
    <text evidence="6">The sequence shown here is derived from an EMBL/GenBank/DDBJ whole genome shotgun (WGS) entry which is preliminary data.</text>
</comment>
<keyword evidence="2" id="KW-0963">Cytoplasm</keyword>
<dbReference type="SUPFAM" id="SSF53474">
    <property type="entry name" value="alpha/beta-Hydrolases"/>
    <property type="match status" value="1"/>
</dbReference>
<dbReference type="GO" id="GO:0016746">
    <property type="term" value="F:acyltransferase activity"/>
    <property type="evidence" value="ECO:0007669"/>
    <property type="project" value="UniProtKB-KW"/>
</dbReference>
<dbReference type="EMBL" id="QNTU01000019">
    <property type="protein sequence ID" value="RBI65340.1"/>
    <property type="molecule type" value="Genomic_DNA"/>
</dbReference>
<dbReference type="Gene3D" id="3.40.50.1820">
    <property type="entry name" value="alpha/beta hydrolase"/>
    <property type="match status" value="1"/>
</dbReference>
<comment type="subcellular location">
    <subcellularLocation>
        <location evidence="1">Cytoplasm</location>
    </subcellularLocation>
</comment>
<protein>
    <submittedName>
        <fullName evidence="6">Class I poly(R)-hydroxyalkanoic acid synthase</fullName>
    </submittedName>
</protein>
<dbReference type="InterPro" id="IPR051321">
    <property type="entry name" value="PHA/PHB_synthase"/>
</dbReference>
<feature type="domain" description="Poly-beta-hydroxybutyrate polymerase N-terminal" evidence="5">
    <location>
        <begin position="146"/>
        <end position="317"/>
    </location>
</feature>
<keyword evidence="7" id="KW-1185">Reference proteome</keyword>
<reference evidence="7" key="1">
    <citation type="submission" date="2018-06" db="EMBL/GenBank/DDBJ databases">
        <title>Whole genome sequencing of four bacterial strains from South Shetland trench revealing bio-synthetic gene clusters.</title>
        <authorList>
            <person name="Abdel-Mageed W.M."/>
            <person name="Lehri B."/>
            <person name="Jarmusch S."/>
            <person name="Miranda K."/>
            <person name="Goodfellow M."/>
            <person name="Jaspars M."/>
            <person name="Karlyshev A.V."/>
        </authorList>
    </citation>
    <scope>NUCLEOTIDE SEQUENCE [LARGE SCALE GENOMIC DNA]</scope>
    <source>
        <strain evidence="7">SST4</strain>
    </source>
</reference>
<evidence type="ECO:0000256" key="4">
    <source>
        <dbReference type="ARBA" id="ARBA00023315"/>
    </source>
</evidence>
<evidence type="ECO:0000259" key="5">
    <source>
        <dbReference type="Pfam" id="PF07167"/>
    </source>
</evidence>
<dbReference type="PANTHER" id="PTHR36837:SF5">
    <property type="entry name" value="POLY-3-HYDROXYBUTYRATE SYNTHASE"/>
    <property type="match status" value="1"/>
</dbReference>
<dbReference type="InterPro" id="IPR010963">
    <property type="entry name" value="PHA_synth_I"/>
</dbReference>
<keyword evidence="4" id="KW-0012">Acyltransferase</keyword>
<dbReference type="GO" id="GO:0005737">
    <property type="term" value="C:cytoplasm"/>
    <property type="evidence" value="ECO:0007669"/>
    <property type="project" value="UniProtKB-SubCell"/>
</dbReference>
<evidence type="ECO:0000256" key="2">
    <source>
        <dbReference type="ARBA" id="ARBA00022490"/>
    </source>
</evidence>
<keyword evidence="3" id="KW-0808">Transferase</keyword>
<dbReference type="OrthoDB" id="7208816at2"/>